<comment type="caution">
    <text evidence="5">The sequence shown here is derived from an EMBL/GenBank/DDBJ whole genome shotgun (WGS) entry which is preliminary data.</text>
</comment>
<keyword evidence="1" id="KW-0540">Nuclease</keyword>
<keyword evidence="2" id="KW-0378">Hydrolase</keyword>
<dbReference type="InterPro" id="IPR044925">
    <property type="entry name" value="His-Me_finger_sf"/>
</dbReference>
<dbReference type="Proteomes" id="UP001165060">
    <property type="component" value="Unassembled WGS sequence"/>
</dbReference>
<keyword evidence="6" id="KW-1185">Reference proteome</keyword>
<dbReference type="InterPro" id="IPR007346">
    <property type="entry name" value="Endonuclease-I"/>
</dbReference>
<feature type="region of interest" description="Disordered" evidence="3">
    <location>
        <begin position="555"/>
        <end position="596"/>
    </location>
</feature>
<evidence type="ECO:0000256" key="4">
    <source>
        <dbReference type="SAM" id="Phobius"/>
    </source>
</evidence>
<dbReference type="PANTHER" id="PTHR33607:SF2">
    <property type="entry name" value="ENDONUCLEASE-1"/>
    <property type="match status" value="1"/>
</dbReference>
<dbReference type="EMBL" id="BRYB01001030">
    <property type="protein sequence ID" value="GMI41855.1"/>
    <property type="molecule type" value="Genomic_DNA"/>
</dbReference>
<keyword evidence="4" id="KW-0812">Transmembrane</keyword>
<accession>A0ABQ6N6B9</accession>
<name>A0ABQ6N6B9_9STRA</name>
<evidence type="ECO:0000313" key="6">
    <source>
        <dbReference type="Proteomes" id="UP001165060"/>
    </source>
</evidence>
<dbReference type="PANTHER" id="PTHR33607">
    <property type="entry name" value="ENDONUCLEASE-1"/>
    <property type="match status" value="1"/>
</dbReference>
<protein>
    <submittedName>
        <fullName evidence="5">Uncharacterized protein</fullName>
    </submittedName>
</protein>
<reference evidence="5 6" key="1">
    <citation type="journal article" date="2023" name="Commun. Biol.">
        <title>Genome analysis of Parmales, the sister group of diatoms, reveals the evolutionary specialization of diatoms from phago-mixotrophs to photoautotrophs.</title>
        <authorList>
            <person name="Ban H."/>
            <person name="Sato S."/>
            <person name="Yoshikawa S."/>
            <person name="Yamada K."/>
            <person name="Nakamura Y."/>
            <person name="Ichinomiya M."/>
            <person name="Sato N."/>
            <person name="Blanc-Mathieu R."/>
            <person name="Endo H."/>
            <person name="Kuwata A."/>
            <person name="Ogata H."/>
        </authorList>
    </citation>
    <scope>NUCLEOTIDE SEQUENCE [LARGE SCALE GENOMIC DNA]</scope>
</reference>
<keyword evidence="4" id="KW-0472">Membrane</keyword>
<sequence>MSAPPDAPFPSCHKSSHYPSPLPSTPSQLHSFLKSRHLNVIPYTSTVRLDCWDALVELDPGTSGTYVTGIYTQANMRVDAQADPAAGWNREHLWPKSYGVGYTGPDFSDLHHLRASDWGTNSARGNKLFGFCQEEDCERPASSRAAADTESDSERWLPPAAVRGDIARAMFYMAARYDGEDDPDEVDLVLSNCPSPTAGKVGKLGLLNDLLKWHEDDPVSPEELVRTTKVCEDYQGNRNIFVDHPELVADVYGTYREGFVPSCDGDDYGEPDPGPDPDPDPATSPPTPSPTPNPPDPPDPPPPPPSSCGGLAAGSVMPVAYSSANPDSVVFLALDPVPPGAKLLLTDNDYVEGGGLRDNEGVAAYEAPGAGLEPGDLFEYGGAGAGAWEKRSGDLQLSTAGDSLLLYCEGAGGEPVYIAGIGVTNSGVTIPESIRSIAAVFLPLKDSYVYTGPREGTKGQLQAQLSTPSNWLGGADKFSPDTVIAEEFQVAGAGGGGGGTTTIFTAAVAGTMAVLFACIIVCVAYISCCRKKEKKAHGQLSNFQMALRGDVKPGQERAKYGLGGKPPRRQSKRPSGVDVGRAAGKAMGHTKRNDLV</sequence>
<feature type="region of interest" description="Disordered" evidence="3">
    <location>
        <begin position="259"/>
        <end position="311"/>
    </location>
</feature>
<evidence type="ECO:0000256" key="1">
    <source>
        <dbReference type="ARBA" id="ARBA00022722"/>
    </source>
</evidence>
<dbReference type="Pfam" id="PF04231">
    <property type="entry name" value="Endonuclease_1"/>
    <property type="match status" value="1"/>
</dbReference>
<dbReference type="SUPFAM" id="SSF54060">
    <property type="entry name" value="His-Me finger endonucleases"/>
    <property type="match status" value="1"/>
</dbReference>
<feature type="transmembrane region" description="Helical" evidence="4">
    <location>
        <begin position="503"/>
        <end position="526"/>
    </location>
</feature>
<evidence type="ECO:0000256" key="3">
    <source>
        <dbReference type="SAM" id="MobiDB-lite"/>
    </source>
</evidence>
<evidence type="ECO:0000256" key="2">
    <source>
        <dbReference type="ARBA" id="ARBA00022801"/>
    </source>
</evidence>
<feature type="compositionally biased region" description="Pro residues" evidence="3">
    <location>
        <begin position="280"/>
        <end position="306"/>
    </location>
</feature>
<feature type="region of interest" description="Disordered" evidence="3">
    <location>
        <begin position="1"/>
        <end position="23"/>
    </location>
</feature>
<feature type="compositionally biased region" description="Acidic residues" evidence="3">
    <location>
        <begin position="264"/>
        <end position="279"/>
    </location>
</feature>
<gene>
    <name evidence="5" type="ORF">TeGR_g10593</name>
</gene>
<evidence type="ECO:0000313" key="5">
    <source>
        <dbReference type="EMBL" id="GMI41855.1"/>
    </source>
</evidence>
<keyword evidence="4" id="KW-1133">Transmembrane helix</keyword>
<organism evidence="5 6">
    <name type="scientific">Tetraparma gracilis</name>
    <dbReference type="NCBI Taxonomy" id="2962635"/>
    <lineage>
        <taxon>Eukaryota</taxon>
        <taxon>Sar</taxon>
        <taxon>Stramenopiles</taxon>
        <taxon>Ochrophyta</taxon>
        <taxon>Bolidophyceae</taxon>
        <taxon>Parmales</taxon>
        <taxon>Triparmaceae</taxon>
        <taxon>Tetraparma</taxon>
    </lineage>
</organism>
<proteinExistence type="predicted"/>